<dbReference type="InterPro" id="IPR029052">
    <property type="entry name" value="Metallo-depent_PP-like"/>
</dbReference>
<dbReference type="Gene3D" id="3.60.21.10">
    <property type="match status" value="1"/>
</dbReference>
<dbReference type="InterPro" id="IPR014577">
    <property type="entry name" value="UCP033093_metalloPase"/>
</dbReference>
<name>A0A8J7SGP7_9RHOB</name>
<dbReference type="Proteomes" id="UP000655420">
    <property type="component" value="Unassembled WGS sequence"/>
</dbReference>
<dbReference type="PIRSF" id="PIRSF033093">
    <property type="entry name" value="UCP_ML1119"/>
    <property type="match status" value="1"/>
</dbReference>
<evidence type="ECO:0000256" key="2">
    <source>
        <dbReference type="ARBA" id="ARBA00022801"/>
    </source>
</evidence>
<comment type="caution">
    <text evidence="5">The sequence shown here is derived from an EMBL/GenBank/DDBJ whole genome shotgun (WGS) entry which is preliminary data.</text>
</comment>
<protein>
    <submittedName>
        <fullName evidence="5">DNA repair exonuclease</fullName>
    </submittedName>
</protein>
<dbReference type="InterPro" id="IPR041796">
    <property type="entry name" value="Mre11_N"/>
</dbReference>
<evidence type="ECO:0000259" key="4">
    <source>
        <dbReference type="Pfam" id="PF00149"/>
    </source>
</evidence>
<reference evidence="5" key="1">
    <citation type="submission" date="2020-12" db="EMBL/GenBank/DDBJ databases">
        <title>Bacterial taxonomy.</title>
        <authorList>
            <person name="Pan X."/>
        </authorList>
    </citation>
    <scope>NUCLEOTIDE SEQUENCE</scope>
    <source>
        <strain evidence="5">M0105</strain>
    </source>
</reference>
<organism evidence="5 6">
    <name type="scientific">Thermohalobaculum xanthum</name>
    <dbReference type="NCBI Taxonomy" id="2753746"/>
    <lineage>
        <taxon>Bacteria</taxon>
        <taxon>Pseudomonadati</taxon>
        <taxon>Pseudomonadota</taxon>
        <taxon>Alphaproteobacteria</taxon>
        <taxon>Rhodobacterales</taxon>
        <taxon>Paracoccaceae</taxon>
        <taxon>Thermohalobaculum</taxon>
    </lineage>
</organism>
<evidence type="ECO:0000313" key="6">
    <source>
        <dbReference type="Proteomes" id="UP000655420"/>
    </source>
</evidence>
<keyword evidence="2" id="KW-0378">Hydrolase</keyword>
<accession>A0A8J7SGP7</accession>
<dbReference type="CDD" id="cd00840">
    <property type="entry name" value="MPP_Mre11_N"/>
    <property type="match status" value="1"/>
</dbReference>
<keyword evidence="1" id="KW-0540">Nuclease</keyword>
<keyword evidence="6" id="KW-1185">Reference proteome</keyword>
<evidence type="ECO:0000256" key="3">
    <source>
        <dbReference type="ARBA" id="ARBA00022839"/>
    </source>
</evidence>
<proteinExistence type="predicted"/>
<dbReference type="RefSeq" id="WP_200613190.1">
    <property type="nucleotide sequence ID" value="NZ_JAEHHL010000014.1"/>
</dbReference>
<gene>
    <name evidence="5" type="ORF">H0I76_17955</name>
</gene>
<dbReference type="InterPro" id="IPR004843">
    <property type="entry name" value="Calcineurin-like_PHP"/>
</dbReference>
<evidence type="ECO:0000256" key="1">
    <source>
        <dbReference type="ARBA" id="ARBA00022722"/>
    </source>
</evidence>
<dbReference type="PANTHER" id="PTHR30337">
    <property type="entry name" value="COMPONENT OF ATP-DEPENDENT DSDNA EXONUCLEASE"/>
    <property type="match status" value="1"/>
</dbReference>
<dbReference type="InterPro" id="IPR050535">
    <property type="entry name" value="DNA_Repair-Maintenance_Comp"/>
</dbReference>
<dbReference type="EMBL" id="JAEHHL010000014">
    <property type="protein sequence ID" value="MBK0401086.1"/>
    <property type="molecule type" value="Genomic_DNA"/>
</dbReference>
<feature type="domain" description="Calcineurin-like phosphoesterase" evidence="4">
    <location>
        <begin position="4"/>
        <end position="107"/>
    </location>
</feature>
<sequence length="374" mass="39617">MTMFRFLHSSDLHLGKRFGQMPEEFRGQLSAARRGALARLADAARNAGAEVILVAGDVFDTATPAPATLRQALAEMAADPALRWVLLPGNHDALAADELWAEMAHRAPQNVTLATAPAPVELGPGVVLLPAPCTTRRPGRDLTAWMDAAATPEGALRIGLAHGAVQDFGEEGAADTIAPDRAETAGLDYLALGDWHGQIRIGPRTWYCGTPEPDRFKHDAPGRALAVSIAGPGATPEVAPVETGTFSWRRIRLALLPAEDPRARLDAALPAMAERRRTLLRLEAEGHARLAGRTALAAAADEAAPDFAYFEFREDGLAIEPEADDLDAIDRGGALRQAAEALMADANDMALAPAERAAAATALARLYAYAVEDA</sequence>
<dbReference type="Pfam" id="PF00149">
    <property type="entry name" value="Metallophos"/>
    <property type="match status" value="1"/>
</dbReference>
<dbReference type="PANTHER" id="PTHR30337:SF0">
    <property type="entry name" value="NUCLEASE SBCCD SUBUNIT D"/>
    <property type="match status" value="1"/>
</dbReference>
<dbReference type="GO" id="GO:0004527">
    <property type="term" value="F:exonuclease activity"/>
    <property type="evidence" value="ECO:0007669"/>
    <property type="project" value="UniProtKB-KW"/>
</dbReference>
<evidence type="ECO:0000313" key="5">
    <source>
        <dbReference type="EMBL" id="MBK0401086.1"/>
    </source>
</evidence>
<dbReference type="SUPFAM" id="SSF56300">
    <property type="entry name" value="Metallo-dependent phosphatases"/>
    <property type="match status" value="1"/>
</dbReference>
<dbReference type="AlphaFoldDB" id="A0A8J7SGP7"/>
<keyword evidence="3 5" id="KW-0269">Exonuclease</keyword>